<protein>
    <submittedName>
        <fullName evidence="3">Uncharacterized protein</fullName>
    </submittedName>
</protein>
<evidence type="ECO:0000256" key="2">
    <source>
        <dbReference type="SAM" id="Phobius"/>
    </source>
</evidence>
<feature type="region of interest" description="Disordered" evidence="1">
    <location>
        <begin position="267"/>
        <end position="288"/>
    </location>
</feature>
<organism evidence="3 4">
    <name type="scientific">Bifidobacterium santillanense</name>
    <dbReference type="NCBI Taxonomy" id="2809028"/>
    <lineage>
        <taxon>Bacteria</taxon>
        <taxon>Bacillati</taxon>
        <taxon>Actinomycetota</taxon>
        <taxon>Actinomycetes</taxon>
        <taxon>Bifidobacteriales</taxon>
        <taxon>Bifidobacteriaceae</taxon>
        <taxon>Bifidobacterium</taxon>
    </lineage>
</organism>
<evidence type="ECO:0000256" key="1">
    <source>
        <dbReference type="SAM" id="MobiDB-lite"/>
    </source>
</evidence>
<keyword evidence="2" id="KW-1133">Transmembrane helix</keyword>
<evidence type="ECO:0000313" key="4">
    <source>
        <dbReference type="Proteomes" id="UP000773064"/>
    </source>
</evidence>
<gene>
    <name evidence="3" type="ORF">JS528_07550</name>
</gene>
<dbReference type="RefSeq" id="WP_214358471.1">
    <property type="nucleotide sequence ID" value="NZ_JAFEJS010000007.1"/>
</dbReference>
<proteinExistence type="predicted"/>
<keyword evidence="2" id="KW-0472">Membrane</keyword>
<accession>A0ABS5UQN8</accession>
<comment type="caution">
    <text evidence="3">The sequence shown here is derived from an EMBL/GenBank/DDBJ whole genome shotgun (WGS) entry which is preliminary data.</text>
</comment>
<dbReference type="Proteomes" id="UP000773064">
    <property type="component" value="Unassembled WGS sequence"/>
</dbReference>
<evidence type="ECO:0000313" key="3">
    <source>
        <dbReference type="EMBL" id="MBT1173207.1"/>
    </source>
</evidence>
<name>A0ABS5UQN8_9BIFI</name>
<sequence length="307" mass="33573">MNGRMRMPGARWFDARVDGRSNDRSDDGLRNGSSGIGVRNDDRRVGAAWPTPARPTWWWLLAAFLAFAVIVTGAFVWQRATRMTAQRIYGELVALDPSVTADQLKDRGYVYGGEAVEGWAGVDDDAYPWYLYGESGGNERIDKFIADVKAGRESVLKLYVRGVGPYRTLQDGSADDGAAGGGTTADGASVSGTPGVSVRVLWYDPDADATWAEKPSGAEPAIIHHDGKGQIREWWWRDGEVVTSDKRFSRGIGRDDSLGATYVLRHQPQVPQNAKASDGTTAKSKTKPDTTVIVRRDEVLYSYGAPR</sequence>
<reference evidence="3 4" key="1">
    <citation type="journal article" date="2021" name="Environ. Microbiol.">
        <title>Genetic insights into the dark matter of the mammalian gut microbiota through targeted genome reconstruction.</title>
        <authorList>
            <person name="Lugli G.A."/>
            <person name="Alessandri G."/>
            <person name="Milani C."/>
            <person name="Viappiani A."/>
            <person name="Fontana F."/>
            <person name="Tarracchini C."/>
            <person name="Mancabelli L."/>
            <person name="Argentini C."/>
            <person name="Ruiz L."/>
            <person name="Margolles A."/>
            <person name="van Sinderen D."/>
            <person name="Turroni F."/>
            <person name="Ventura M."/>
        </authorList>
    </citation>
    <scope>NUCLEOTIDE SEQUENCE [LARGE SCALE GENOMIC DNA]</scope>
    <source>
        <strain evidence="3 4">MA2</strain>
    </source>
</reference>
<dbReference type="EMBL" id="JAFEJS010000007">
    <property type="protein sequence ID" value="MBT1173207.1"/>
    <property type="molecule type" value="Genomic_DNA"/>
</dbReference>
<feature type="transmembrane region" description="Helical" evidence="2">
    <location>
        <begin position="57"/>
        <end position="77"/>
    </location>
</feature>
<keyword evidence="4" id="KW-1185">Reference proteome</keyword>
<feature type="region of interest" description="Disordered" evidence="1">
    <location>
        <begin position="170"/>
        <end position="190"/>
    </location>
</feature>
<feature type="compositionally biased region" description="Polar residues" evidence="1">
    <location>
        <begin position="269"/>
        <end position="283"/>
    </location>
</feature>
<keyword evidence="2" id="KW-0812">Transmembrane</keyword>